<dbReference type="EMBL" id="AZCX01000016">
    <property type="protein sequence ID" value="KRK46842.1"/>
    <property type="molecule type" value="Genomic_DNA"/>
</dbReference>
<evidence type="ECO:0000313" key="3">
    <source>
        <dbReference type="EMBL" id="KRK46842.1"/>
    </source>
</evidence>
<dbReference type="InterPro" id="IPR035940">
    <property type="entry name" value="CAP_sf"/>
</dbReference>
<dbReference type="AlphaFoldDB" id="A0A0R1HU75"/>
<feature type="domain" description="SCP" evidence="2">
    <location>
        <begin position="149"/>
        <end position="272"/>
    </location>
</feature>
<dbReference type="RefSeq" id="WP_056943202.1">
    <property type="nucleotide sequence ID" value="NZ_AZCX01000016.1"/>
</dbReference>
<evidence type="ECO:0000313" key="4">
    <source>
        <dbReference type="Proteomes" id="UP000050911"/>
    </source>
</evidence>
<dbReference type="PANTHER" id="PTHR31157">
    <property type="entry name" value="SCP DOMAIN-CONTAINING PROTEIN"/>
    <property type="match status" value="1"/>
</dbReference>
<evidence type="ECO:0000256" key="1">
    <source>
        <dbReference type="SAM" id="SignalP"/>
    </source>
</evidence>
<dbReference type="InterPro" id="IPR014044">
    <property type="entry name" value="CAP_dom"/>
</dbReference>
<proteinExistence type="predicted"/>
<keyword evidence="1" id="KW-0732">Signal</keyword>
<reference evidence="3 4" key="1">
    <citation type="journal article" date="2015" name="Genome Announc.">
        <title>Expanding the biotechnology potential of lactobacilli through comparative genomics of 213 strains and associated genera.</title>
        <authorList>
            <person name="Sun Z."/>
            <person name="Harris H.M."/>
            <person name="McCann A."/>
            <person name="Guo C."/>
            <person name="Argimon S."/>
            <person name="Zhang W."/>
            <person name="Yang X."/>
            <person name="Jeffery I.B."/>
            <person name="Cooney J.C."/>
            <person name="Kagawa T.F."/>
            <person name="Liu W."/>
            <person name="Song Y."/>
            <person name="Salvetti E."/>
            <person name="Wrobel A."/>
            <person name="Rasinkangas P."/>
            <person name="Parkhill J."/>
            <person name="Rea M.C."/>
            <person name="O'Sullivan O."/>
            <person name="Ritari J."/>
            <person name="Douillard F.P."/>
            <person name="Paul Ross R."/>
            <person name="Yang R."/>
            <person name="Briner A.E."/>
            <person name="Felis G.E."/>
            <person name="de Vos W.M."/>
            <person name="Barrangou R."/>
            <person name="Klaenhammer T.R."/>
            <person name="Caufield P.W."/>
            <person name="Cui Y."/>
            <person name="Zhang H."/>
            <person name="O'Toole P.W."/>
        </authorList>
    </citation>
    <scope>NUCLEOTIDE SEQUENCE [LARGE SCALE GENOMIC DNA]</scope>
    <source>
        <strain evidence="3 4">JCM 15530</strain>
    </source>
</reference>
<feature type="signal peptide" evidence="1">
    <location>
        <begin position="1"/>
        <end position="27"/>
    </location>
</feature>
<gene>
    <name evidence="3" type="ORF">FC96_GL000901</name>
</gene>
<organism evidence="3 4">
    <name type="scientific">Secundilactobacillus kimchicus JCM 15530</name>
    <dbReference type="NCBI Taxonomy" id="1302272"/>
    <lineage>
        <taxon>Bacteria</taxon>
        <taxon>Bacillati</taxon>
        <taxon>Bacillota</taxon>
        <taxon>Bacilli</taxon>
        <taxon>Lactobacillales</taxon>
        <taxon>Lactobacillaceae</taxon>
        <taxon>Secundilactobacillus</taxon>
    </lineage>
</organism>
<accession>A0A0R1HU75</accession>
<dbReference type="PATRIC" id="fig|1302272.5.peg.902"/>
<protein>
    <recommendedName>
        <fullName evidence="2">SCP domain-containing protein</fullName>
    </recommendedName>
</protein>
<name>A0A0R1HU75_9LACO</name>
<feature type="chain" id="PRO_5006405328" description="SCP domain-containing protein" evidence="1">
    <location>
        <begin position="28"/>
        <end position="289"/>
    </location>
</feature>
<evidence type="ECO:0000259" key="2">
    <source>
        <dbReference type="Pfam" id="PF00188"/>
    </source>
</evidence>
<sequence length="289" mass="31806">MKKKMNLAIVALTIGVLSSFGSVSASAKAKVNYYRNVKDANYVVLHKKTPAYTTATLKYRRGTLKFWQDVRVTHIANVTKANGHRAFYYRIRTKSGKTGWVWRGWLGKVISTPTATTREGKMGSNSSTTQKTVKHFSNAEYRQAFLTGLNAERTKRGIAPLTEDSQLDQLADVRAPELIDNFSHYDASDNVLFEKHAQELGITTAVAENIAYMGDSDGGKAGSDEIVGGNSAAYYAKSNLHEFIYNDADSNWGHRDALLNPQYTIIGISSAYVVGQDGDAKQYGVNNLG</sequence>
<dbReference type="STRING" id="1302272.FC96_GL000901"/>
<dbReference type="Gene3D" id="3.40.33.10">
    <property type="entry name" value="CAP"/>
    <property type="match status" value="1"/>
</dbReference>
<comment type="caution">
    <text evidence="3">The sequence shown here is derived from an EMBL/GenBank/DDBJ whole genome shotgun (WGS) entry which is preliminary data.</text>
</comment>
<dbReference type="SUPFAM" id="SSF55797">
    <property type="entry name" value="PR-1-like"/>
    <property type="match status" value="1"/>
</dbReference>
<dbReference type="PANTHER" id="PTHR31157:SF1">
    <property type="entry name" value="SCP DOMAIN-CONTAINING PROTEIN"/>
    <property type="match status" value="1"/>
</dbReference>
<dbReference type="OrthoDB" id="2291410at2"/>
<dbReference type="Proteomes" id="UP000050911">
    <property type="component" value="Unassembled WGS sequence"/>
</dbReference>
<dbReference type="Pfam" id="PF00188">
    <property type="entry name" value="CAP"/>
    <property type="match status" value="1"/>
</dbReference>
<keyword evidence="4" id="KW-1185">Reference proteome</keyword>